<organism evidence="2 3">
    <name type="scientific">Rhodoferax potami</name>
    <dbReference type="NCBI Taxonomy" id="3068338"/>
    <lineage>
        <taxon>Bacteria</taxon>
        <taxon>Pseudomonadati</taxon>
        <taxon>Pseudomonadota</taxon>
        <taxon>Betaproteobacteria</taxon>
        <taxon>Burkholderiales</taxon>
        <taxon>Comamonadaceae</taxon>
        <taxon>Rhodoferax</taxon>
    </lineage>
</organism>
<comment type="caution">
    <text evidence="2">The sequence shown here is derived from an EMBL/GenBank/DDBJ whole genome shotgun (WGS) entry which is preliminary data.</text>
</comment>
<dbReference type="EMBL" id="JAVBIK010000003">
    <property type="protein sequence ID" value="MDT7520753.1"/>
    <property type="molecule type" value="Genomic_DNA"/>
</dbReference>
<dbReference type="Proteomes" id="UP001321700">
    <property type="component" value="Unassembled WGS sequence"/>
</dbReference>
<protein>
    <submittedName>
        <fullName evidence="2">CesT family type III secretion system chaperone</fullName>
    </submittedName>
</protein>
<name>A0ABU3KTV9_9BURK</name>
<evidence type="ECO:0000313" key="3">
    <source>
        <dbReference type="Proteomes" id="UP001321700"/>
    </source>
</evidence>
<accession>A0ABU3KTV9</accession>
<keyword evidence="3" id="KW-1185">Reference proteome</keyword>
<dbReference type="Gene3D" id="3.30.1460.10">
    <property type="match status" value="1"/>
</dbReference>
<dbReference type="InterPro" id="IPR010261">
    <property type="entry name" value="Tir_chaperone"/>
</dbReference>
<evidence type="ECO:0000256" key="1">
    <source>
        <dbReference type="SAM" id="MobiDB-lite"/>
    </source>
</evidence>
<proteinExistence type="predicted"/>
<dbReference type="Pfam" id="PF05932">
    <property type="entry name" value="CesT"/>
    <property type="match status" value="1"/>
</dbReference>
<evidence type="ECO:0000313" key="2">
    <source>
        <dbReference type="EMBL" id="MDT7520753.1"/>
    </source>
</evidence>
<feature type="region of interest" description="Disordered" evidence="1">
    <location>
        <begin position="294"/>
        <end position="314"/>
    </location>
</feature>
<reference evidence="2 3" key="1">
    <citation type="submission" date="2023-08" db="EMBL/GenBank/DDBJ databases">
        <title>Rhodoferax potami sp. nov. and Rhodoferax mekongensis sp. nov., isolated from the Mekong River in Thailand.</title>
        <authorList>
            <person name="Kitikhun S."/>
            <person name="Charoenyingcharoen P."/>
            <person name="Siriarchawattana P."/>
            <person name="Likhitrattanapisal S."/>
            <person name="Nilsakha T."/>
            <person name="Chanpet A."/>
            <person name="Rattanawaree P."/>
            <person name="Ingsriswang S."/>
        </authorList>
    </citation>
    <scope>NUCLEOTIDE SEQUENCE [LARGE SCALE GENOMIC DNA]</scope>
    <source>
        <strain evidence="2 3">TBRC 17660</strain>
    </source>
</reference>
<sequence length="314" mass="34860">MKQLEYARLLKQMCEHLGLPDAATLLETGLLRVGGHDLLLHYDEMSESDVIQARLDMGALDKDQREWMWYRLLVSNFEWGANGTVGWSLTPEGDHVTVTAQYPYDVQTTGAALASWLRNLVACTEAYWRVLPSRRPVAEILSLVSLQRVVLPAQPQAASWEALIEAFCTHVGLTERDHLLNDGDMLAVDGVDMLLRHDKAAAGRFEVRIDLGMDIVTSRETLWQGLLWNNFVVGLTGRVLFSVHPDRDAVVLTLQQDLPAEVNAEEFVELLQAIAGNAKNFWSEARAAIGRAEAALQKGPPHSGASKVRQRSVG</sequence>
<dbReference type="RefSeq" id="WP_313876416.1">
    <property type="nucleotide sequence ID" value="NZ_JAVBIK010000003.1"/>
</dbReference>
<dbReference type="SUPFAM" id="SSF69635">
    <property type="entry name" value="Type III secretory system chaperone-like"/>
    <property type="match status" value="2"/>
</dbReference>
<gene>
    <name evidence="2" type="ORF">RAE19_19115</name>
</gene>